<evidence type="ECO:0000256" key="3">
    <source>
        <dbReference type="ARBA" id="ARBA00022840"/>
    </source>
</evidence>
<dbReference type="OrthoDB" id="9802264at2"/>
<dbReference type="InterPro" id="IPR050093">
    <property type="entry name" value="ABC_SmlMolc_Importer"/>
</dbReference>
<dbReference type="EMBL" id="LT629734">
    <property type="protein sequence ID" value="SDR78811.1"/>
    <property type="molecule type" value="Genomic_DNA"/>
</dbReference>
<keyword evidence="1" id="KW-0813">Transport</keyword>
<keyword evidence="7" id="KW-1185">Reference proteome</keyword>
<dbReference type="Proteomes" id="UP000199649">
    <property type="component" value="Chromosome I"/>
</dbReference>
<evidence type="ECO:0000256" key="4">
    <source>
        <dbReference type="ARBA" id="ARBA00066388"/>
    </source>
</evidence>
<evidence type="ECO:0000259" key="5">
    <source>
        <dbReference type="PROSITE" id="PS50893"/>
    </source>
</evidence>
<accession>A0A1H1LWC1</accession>
<evidence type="ECO:0000256" key="1">
    <source>
        <dbReference type="ARBA" id="ARBA00022448"/>
    </source>
</evidence>
<dbReference type="PANTHER" id="PTHR42781:SF4">
    <property type="entry name" value="SPERMIDINE_PUTRESCINE IMPORT ATP-BINDING PROTEIN POTA"/>
    <property type="match status" value="1"/>
</dbReference>
<dbReference type="EC" id="7.6.2.9" evidence="4"/>
<dbReference type="InterPro" id="IPR003439">
    <property type="entry name" value="ABC_transporter-like_ATP-bd"/>
</dbReference>
<dbReference type="InterPro" id="IPR008995">
    <property type="entry name" value="Mo/tungstate-bd_C_term_dom"/>
</dbReference>
<dbReference type="RefSeq" id="WP_092665800.1">
    <property type="nucleotide sequence ID" value="NZ_LT629734.1"/>
</dbReference>
<dbReference type="GO" id="GO:0005524">
    <property type="term" value="F:ATP binding"/>
    <property type="evidence" value="ECO:0007669"/>
    <property type="project" value="UniProtKB-KW"/>
</dbReference>
<dbReference type="PROSITE" id="PS00211">
    <property type="entry name" value="ABC_TRANSPORTER_1"/>
    <property type="match status" value="1"/>
</dbReference>
<dbReference type="PROSITE" id="PS50893">
    <property type="entry name" value="ABC_TRANSPORTER_2"/>
    <property type="match status" value="1"/>
</dbReference>
<dbReference type="GO" id="GO:0016887">
    <property type="term" value="F:ATP hydrolysis activity"/>
    <property type="evidence" value="ECO:0007669"/>
    <property type="project" value="InterPro"/>
</dbReference>
<evidence type="ECO:0000313" key="6">
    <source>
        <dbReference type="EMBL" id="SDR78811.1"/>
    </source>
</evidence>
<dbReference type="InterPro" id="IPR027417">
    <property type="entry name" value="P-loop_NTPase"/>
</dbReference>
<keyword evidence="3 6" id="KW-0067">ATP-binding</keyword>
<feature type="domain" description="ABC transporter" evidence="5">
    <location>
        <begin position="4"/>
        <end position="237"/>
    </location>
</feature>
<dbReference type="InterPro" id="IPR013611">
    <property type="entry name" value="Transp-assoc_OB_typ2"/>
</dbReference>
<dbReference type="SUPFAM" id="SSF50331">
    <property type="entry name" value="MOP-like"/>
    <property type="match status" value="1"/>
</dbReference>
<dbReference type="Gene3D" id="3.40.50.300">
    <property type="entry name" value="P-loop containing nucleotide triphosphate hydrolases"/>
    <property type="match status" value="1"/>
</dbReference>
<dbReference type="SMART" id="SM00382">
    <property type="entry name" value="AAA"/>
    <property type="match status" value="1"/>
</dbReference>
<sequence>MSGLRVSEATIGHPGDSDVVHGVSLDVPLGGVDAVLGASGSGKSTLLLAIAGLLPLRSGEIAVGGEVVSSRRRTVPPERRGVGWVPQDASLFPHLSVAQNIAFGLPRGQRDPRGERVRSMLELVELTGFGDRSPADLSGGQAQRVALARALAPAPGIVLLDEPFSALDASLRVGLRRQIGRILRDAGATALLVTHDQEEAFAFADRVSVLRDGRLEQTGTAEELFARPRSAWLATFLGESTLVPARREGDAWATPFGRVPAAPGATDAERALLVVRPEQLKPYAAGTPITVDDVEYSGHDRLLLASVDGVPGTVLMRMPSAVAIERGAVMPVRIDGIPHAVPLP</sequence>
<dbReference type="InterPro" id="IPR003593">
    <property type="entry name" value="AAA+_ATPase"/>
</dbReference>
<dbReference type="AlphaFoldDB" id="A0A1H1LWC1"/>
<organism evidence="6 7">
    <name type="scientific">Agrococcus carbonis</name>
    <dbReference type="NCBI Taxonomy" id="684552"/>
    <lineage>
        <taxon>Bacteria</taxon>
        <taxon>Bacillati</taxon>
        <taxon>Actinomycetota</taxon>
        <taxon>Actinomycetes</taxon>
        <taxon>Micrococcales</taxon>
        <taxon>Microbacteriaceae</taxon>
        <taxon>Agrococcus</taxon>
    </lineage>
</organism>
<keyword evidence="2" id="KW-0547">Nucleotide-binding</keyword>
<dbReference type="SUPFAM" id="SSF52540">
    <property type="entry name" value="P-loop containing nucleoside triphosphate hydrolases"/>
    <property type="match status" value="1"/>
</dbReference>
<dbReference type="GO" id="GO:0015418">
    <property type="term" value="F:ABC-type quaternary ammonium compound transporting activity"/>
    <property type="evidence" value="ECO:0007669"/>
    <property type="project" value="UniProtKB-EC"/>
</dbReference>
<dbReference type="InterPro" id="IPR017871">
    <property type="entry name" value="ABC_transporter-like_CS"/>
</dbReference>
<proteinExistence type="predicted"/>
<dbReference type="FunFam" id="3.40.50.300:FF:000425">
    <property type="entry name" value="Probable ABC transporter, ATP-binding subunit"/>
    <property type="match status" value="1"/>
</dbReference>
<evidence type="ECO:0000256" key="2">
    <source>
        <dbReference type="ARBA" id="ARBA00022741"/>
    </source>
</evidence>
<evidence type="ECO:0000313" key="7">
    <source>
        <dbReference type="Proteomes" id="UP000199649"/>
    </source>
</evidence>
<gene>
    <name evidence="6" type="ORF">SAMN04489719_0772</name>
</gene>
<dbReference type="Pfam" id="PF00005">
    <property type="entry name" value="ABC_tran"/>
    <property type="match status" value="1"/>
</dbReference>
<dbReference type="Pfam" id="PF08402">
    <property type="entry name" value="TOBE_2"/>
    <property type="match status" value="1"/>
</dbReference>
<reference evidence="7" key="1">
    <citation type="submission" date="2016-10" db="EMBL/GenBank/DDBJ databases">
        <authorList>
            <person name="Varghese N."/>
            <person name="Submissions S."/>
        </authorList>
    </citation>
    <scope>NUCLEOTIDE SEQUENCE [LARGE SCALE GENOMIC DNA]</scope>
    <source>
        <strain evidence="7">DSM 22965</strain>
    </source>
</reference>
<protein>
    <recommendedName>
        <fullName evidence="4">ABC-type quaternary amine transporter</fullName>
        <ecNumber evidence="4">7.6.2.9</ecNumber>
    </recommendedName>
</protein>
<dbReference type="STRING" id="684552.SAMN04489719_0772"/>
<name>A0A1H1LWC1_9MICO</name>
<dbReference type="PANTHER" id="PTHR42781">
    <property type="entry name" value="SPERMIDINE/PUTRESCINE IMPORT ATP-BINDING PROTEIN POTA"/>
    <property type="match status" value="1"/>
</dbReference>